<evidence type="ECO:0000313" key="7">
    <source>
        <dbReference type="EMBL" id="KAK5055705.1"/>
    </source>
</evidence>
<accession>A0ABR0J4C4</accession>
<keyword evidence="8" id="KW-1185">Reference proteome</keyword>
<feature type="transmembrane region" description="Helical" evidence="6">
    <location>
        <begin position="123"/>
        <end position="147"/>
    </location>
</feature>
<reference evidence="7 8" key="1">
    <citation type="submission" date="2023-08" db="EMBL/GenBank/DDBJ databases">
        <title>Black Yeasts Isolated from many extreme environments.</title>
        <authorList>
            <person name="Coleine C."/>
            <person name="Stajich J.E."/>
            <person name="Selbmann L."/>
        </authorList>
    </citation>
    <scope>NUCLEOTIDE SEQUENCE [LARGE SCALE GENOMIC DNA]</scope>
    <source>
        <strain evidence="7 8">CCFEE 6328</strain>
    </source>
</reference>
<evidence type="ECO:0000256" key="4">
    <source>
        <dbReference type="ARBA" id="ARBA00022989"/>
    </source>
</evidence>
<feature type="transmembrane region" description="Helical" evidence="6">
    <location>
        <begin position="406"/>
        <end position="426"/>
    </location>
</feature>
<feature type="transmembrane region" description="Helical" evidence="6">
    <location>
        <begin position="76"/>
        <end position="95"/>
    </location>
</feature>
<dbReference type="Pfam" id="PF13520">
    <property type="entry name" value="AA_permease_2"/>
    <property type="match status" value="1"/>
</dbReference>
<evidence type="ECO:0008006" key="9">
    <source>
        <dbReference type="Google" id="ProtNLM"/>
    </source>
</evidence>
<keyword evidence="4 6" id="KW-1133">Transmembrane helix</keyword>
<proteinExistence type="predicted"/>
<dbReference type="PIRSF" id="PIRSF006060">
    <property type="entry name" value="AA_transporter"/>
    <property type="match status" value="1"/>
</dbReference>
<feature type="transmembrane region" description="Helical" evidence="6">
    <location>
        <begin position="278"/>
        <end position="308"/>
    </location>
</feature>
<evidence type="ECO:0000256" key="1">
    <source>
        <dbReference type="ARBA" id="ARBA00004141"/>
    </source>
</evidence>
<dbReference type="InterPro" id="IPR002293">
    <property type="entry name" value="AA/rel_permease1"/>
</dbReference>
<evidence type="ECO:0000256" key="6">
    <source>
        <dbReference type="SAM" id="Phobius"/>
    </source>
</evidence>
<evidence type="ECO:0000256" key="5">
    <source>
        <dbReference type="ARBA" id="ARBA00023136"/>
    </source>
</evidence>
<evidence type="ECO:0000313" key="8">
    <source>
        <dbReference type="Proteomes" id="UP001345691"/>
    </source>
</evidence>
<keyword evidence="2" id="KW-0813">Transport</keyword>
<protein>
    <recommendedName>
        <fullName evidence="9">Amino acid permease/ SLC12A domain-containing protein</fullName>
    </recommendedName>
</protein>
<feature type="transmembrane region" description="Helical" evidence="6">
    <location>
        <begin position="44"/>
        <end position="70"/>
    </location>
</feature>
<gene>
    <name evidence="7" type="ORF">LTR69_008080</name>
</gene>
<dbReference type="PANTHER" id="PTHR45649">
    <property type="entry name" value="AMINO-ACID PERMEASE BAT1"/>
    <property type="match status" value="1"/>
</dbReference>
<name>A0ABR0J4C4_9EURO</name>
<evidence type="ECO:0000256" key="3">
    <source>
        <dbReference type="ARBA" id="ARBA00022692"/>
    </source>
</evidence>
<comment type="caution">
    <text evidence="7">The sequence shown here is derived from an EMBL/GenBank/DDBJ whole genome shotgun (WGS) entry which is preliminary data.</text>
</comment>
<sequence length="540" mass="58339">MSSSGPTEETRVRKTRTEEEVSADDKAALAAIGAEQVFHRRFNFWTALALGVCTSGTWAGISASIAQALICGGTVTVLYGFLASAVGMTCVAASLSELSSIWPSAGAQYVWVSQLSPARVRPLLSWIVVWLSFASAWLGSVGGTFGVAVQTQAYITVAHSDYVPQRWHVTLLFWGYFSIIVLLNIFAIRSFHLMNIITMGVHITGFFVSMIVILATTKNKNSTSYVFTNFDNTSGWQSNGVSFLIGLLSTVYGFVGIEQPTHYAEEIKHVTKNLPRAFFANVAINAIITFPWLIAFIYCLGDIGAVLASPIGLQSPATQVYINSTGSVGAGIFINILSTTLAFVSSADSLGSAARILWSLARDKGLPQFLTKVHPKWDVPVFGIIVVAIPSYLIGIIYIFNSTAFYGIMAGQVVAMIISYMLPIALHLFIARRNKNIVYGPWTLGRLGWVTDAVSVTFTTVVAIFQLFPVYRPVTAANMNYSIVLNGAVLIFGTVSWYAYGKGRYTGIIPDAPAGRTAVIDGEEVMVAGKIATRDTDAGK</sequence>
<keyword evidence="3 6" id="KW-0812">Transmembrane</keyword>
<feature type="transmembrane region" description="Helical" evidence="6">
    <location>
        <begin position="193"/>
        <end position="216"/>
    </location>
</feature>
<feature type="transmembrane region" description="Helical" evidence="6">
    <location>
        <begin position="379"/>
        <end position="400"/>
    </location>
</feature>
<feature type="transmembrane region" description="Helical" evidence="6">
    <location>
        <begin position="447"/>
        <end position="468"/>
    </location>
</feature>
<dbReference type="EMBL" id="JAVRRF010000019">
    <property type="protein sequence ID" value="KAK5055705.1"/>
    <property type="molecule type" value="Genomic_DNA"/>
</dbReference>
<feature type="transmembrane region" description="Helical" evidence="6">
    <location>
        <begin position="328"/>
        <end position="358"/>
    </location>
</feature>
<comment type="subcellular location">
    <subcellularLocation>
        <location evidence="1">Membrane</location>
        <topology evidence="1">Multi-pass membrane protein</topology>
    </subcellularLocation>
</comment>
<evidence type="ECO:0000256" key="2">
    <source>
        <dbReference type="ARBA" id="ARBA00022448"/>
    </source>
</evidence>
<feature type="transmembrane region" description="Helical" evidence="6">
    <location>
        <begin position="236"/>
        <end position="257"/>
    </location>
</feature>
<keyword evidence="5 6" id="KW-0472">Membrane</keyword>
<dbReference type="Proteomes" id="UP001345691">
    <property type="component" value="Unassembled WGS sequence"/>
</dbReference>
<dbReference type="PANTHER" id="PTHR45649:SF14">
    <property type="entry name" value="GABA PERMEASE"/>
    <property type="match status" value="1"/>
</dbReference>
<feature type="transmembrane region" description="Helical" evidence="6">
    <location>
        <begin position="480"/>
        <end position="500"/>
    </location>
</feature>
<feature type="transmembrane region" description="Helical" evidence="6">
    <location>
        <begin position="167"/>
        <end position="186"/>
    </location>
</feature>
<organism evidence="7 8">
    <name type="scientific">Exophiala sideris</name>
    <dbReference type="NCBI Taxonomy" id="1016849"/>
    <lineage>
        <taxon>Eukaryota</taxon>
        <taxon>Fungi</taxon>
        <taxon>Dikarya</taxon>
        <taxon>Ascomycota</taxon>
        <taxon>Pezizomycotina</taxon>
        <taxon>Eurotiomycetes</taxon>
        <taxon>Chaetothyriomycetidae</taxon>
        <taxon>Chaetothyriales</taxon>
        <taxon>Herpotrichiellaceae</taxon>
        <taxon>Exophiala</taxon>
    </lineage>
</organism>
<dbReference type="Gene3D" id="1.20.1740.10">
    <property type="entry name" value="Amino acid/polyamine transporter I"/>
    <property type="match status" value="1"/>
</dbReference>